<dbReference type="AlphaFoldDB" id="A0A6J5BB66"/>
<dbReference type="InterPro" id="IPR016167">
    <property type="entry name" value="FAD-bd_PCMH_sub1"/>
</dbReference>
<dbReference type="InterPro" id="IPR016169">
    <property type="entry name" value="FAD-bd_PCMH_sub2"/>
</dbReference>
<dbReference type="GO" id="GO:0008720">
    <property type="term" value="F:D-lactate dehydrogenase (NAD+) activity"/>
    <property type="evidence" value="ECO:0007669"/>
    <property type="project" value="TreeGrafter"/>
</dbReference>
<dbReference type="PANTHER" id="PTHR11748:SF114">
    <property type="entry name" value="ARYL-ALCOHOL OXIDASE VANILLYL-ALCOHOL OXIDASE (AFU_ORTHOLOGUE AFUA_3G09500)-RELATED"/>
    <property type="match status" value="1"/>
</dbReference>
<dbReference type="Gene3D" id="3.30.465.10">
    <property type="match status" value="1"/>
</dbReference>
<feature type="region of interest" description="Disordered" evidence="5">
    <location>
        <begin position="1"/>
        <end position="20"/>
    </location>
</feature>
<evidence type="ECO:0000256" key="1">
    <source>
        <dbReference type="ARBA" id="ARBA00001974"/>
    </source>
</evidence>
<dbReference type="SUPFAM" id="SSF56176">
    <property type="entry name" value="FAD-binding/transporter-associated domain-like"/>
    <property type="match status" value="1"/>
</dbReference>
<evidence type="ECO:0000256" key="3">
    <source>
        <dbReference type="ARBA" id="ARBA00022827"/>
    </source>
</evidence>
<dbReference type="Gene3D" id="3.40.462.10">
    <property type="entry name" value="FAD-linked oxidases, C-terminal domain"/>
    <property type="match status" value="1"/>
</dbReference>
<evidence type="ECO:0000256" key="2">
    <source>
        <dbReference type="ARBA" id="ARBA00022630"/>
    </source>
</evidence>
<accession>A0A6J5BB66</accession>
<evidence type="ECO:0000313" key="8">
    <source>
        <dbReference type="Proteomes" id="UP000494205"/>
    </source>
</evidence>
<gene>
    <name evidence="7" type="primary">pchF</name>
    <name evidence="7" type="ORF">LMG27174_03534</name>
</gene>
<dbReference type="Pfam" id="PF02913">
    <property type="entry name" value="FAD-oxidase_C"/>
    <property type="match status" value="1"/>
</dbReference>
<sequence>MLERTSAGRSAAEGEPLTRSLPPKVSAAQFDRALAAWRSIVGEPHVVNSATGLSAYLDPFAPGEREAFSASAALVPASVDEIRAVLRVANQYRIPLWTVSTGRNFAYGGAAPRLAGSVVLDLQRMNRIIEVNETLGYALVEPGVSYFDLYAHLRDKGYRLWVDPPAAGWGSVVGNTLERGFGYTAYGDHAATQCGMEVVLANGDVLRTGMGAIDTSTAWQLYQPGYGPSFDAMFMQSNYGIVTKLGVWLMPAPPAYLLGEIQFRHEADLEAIVETLRPLRLDETIRNHAVIEGGLRRAAGLSARAQWYDGPGPMPESAVAAMLDKLNVGRWNLHFALYGTPELIDARYAIVQRAFARVPQARLFARRYAGDAQPTAGGDRNLAGIPAMSAFRMLDWRGGAGAHVDFAPVCPATGRDALRQYFMVKARAAEYGFDYYGGFTAGVRHLHHIFAAIFDRDDAGQVEQAGALLRSLMSDARAAGYGEYRAHLAYMDFAAAQYSFNDGALLRLSETIKDALDPNGILAPGKQGIWPAAWRDRRGYT</sequence>
<dbReference type="GO" id="GO:0071949">
    <property type="term" value="F:FAD binding"/>
    <property type="evidence" value="ECO:0007669"/>
    <property type="project" value="InterPro"/>
</dbReference>
<evidence type="ECO:0000256" key="5">
    <source>
        <dbReference type="SAM" id="MobiDB-lite"/>
    </source>
</evidence>
<dbReference type="Proteomes" id="UP000494205">
    <property type="component" value="Unassembled WGS sequence"/>
</dbReference>
<dbReference type="GO" id="GO:0018695">
    <property type="term" value="F:4-cresol dehydrogenase (hydroxylating) activity"/>
    <property type="evidence" value="ECO:0007669"/>
    <property type="project" value="UniProtKB-EC"/>
</dbReference>
<name>A0A6J5BB66_9BURK</name>
<dbReference type="InterPro" id="IPR036318">
    <property type="entry name" value="FAD-bd_PCMH-like_sf"/>
</dbReference>
<dbReference type="Gene3D" id="1.10.45.10">
    <property type="entry name" value="Vanillyl-alcohol Oxidase, Chain A, domain 4"/>
    <property type="match status" value="1"/>
</dbReference>
<dbReference type="InterPro" id="IPR016171">
    <property type="entry name" value="Vanillyl_alc_oxidase_C-sub2"/>
</dbReference>
<dbReference type="InterPro" id="IPR004113">
    <property type="entry name" value="FAD-bd_oxidored_4_C"/>
</dbReference>
<feature type="domain" description="FAD-binding PCMH-type" evidence="6">
    <location>
        <begin position="60"/>
        <end position="252"/>
    </location>
</feature>
<dbReference type="GO" id="GO:0004458">
    <property type="term" value="F:D-lactate dehydrogenase (cytochrome) activity"/>
    <property type="evidence" value="ECO:0007669"/>
    <property type="project" value="TreeGrafter"/>
</dbReference>
<dbReference type="EC" id="1.17.9.1" evidence="7"/>
<evidence type="ECO:0000313" key="7">
    <source>
        <dbReference type="EMBL" id="CAB3698313.1"/>
    </source>
</evidence>
<comment type="cofactor">
    <cofactor evidence="1">
        <name>FAD</name>
        <dbReference type="ChEBI" id="CHEBI:57692"/>
    </cofactor>
</comment>
<dbReference type="Gene3D" id="3.30.43.10">
    <property type="entry name" value="Uridine Diphospho-n-acetylenolpyruvylglucosamine Reductase, domain 2"/>
    <property type="match status" value="1"/>
</dbReference>
<dbReference type="Pfam" id="PF01565">
    <property type="entry name" value="FAD_binding_4"/>
    <property type="match status" value="1"/>
</dbReference>
<keyword evidence="4 7" id="KW-0560">Oxidoreductase</keyword>
<dbReference type="EMBL" id="CADIJZ010000012">
    <property type="protein sequence ID" value="CAB3698313.1"/>
    <property type="molecule type" value="Genomic_DNA"/>
</dbReference>
<keyword evidence="2" id="KW-0285">Flavoprotein</keyword>
<dbReference type="GO" id="GO:1903457">
    <property type="term" value="P:lactate catabolic process"/>
    <property type="evidence" value="ECO:0007669"/>
    <property type="project" value="TreeGrafter"/>
</dbReference>
<dbReference type="PANTHER" id="PTHR11748">
    <property type="entry name" value="D-LACTATE DEHYDROGENASE"/>
    <property type="match status" value="1"/>
</dbReference>
<proteinExistence type="predicted"/>
<evidence type="ECO:0000256" key="4">
    <source>
        <dbReference type="ARBA" id="ARBA00023002"/>
    </source>
</evidence>
<dbReference type="InterPro" id="IPR006094">
    <property type="entry name" value="Oxid_FAD_bind_N"/>
</dbReference>
<organism evidence="7 8">
    <name type="scientific">Paraburkholderia rhynchosiae</name>
    <dbReference type="NCBI Taxonomy" id="487049"/>
    <lineage>
        <taxon>Bacteria</taxon>
        <taxon>Pseudomonadati</taxon>
        <taxon>Pseudomonadota</taxon>
        <taxon>Betaproteobacteria</taxon>
        <taxon>Burkholderiales</taxon>
        <taxon>Burkholderiaceae</taxon>
        <taxon>Paraburkholderia</taxon>
    </lineage>
</organism>
<dbReference type="SUPFAM" id="SSF55103">
    <property type="entry name" value="FAD-linked oxidases, C-terminal domain"/>
    <property type="match status" value="1"/>
</dbReference>
<reference evidence="7 8" key="1">
    <citation type="submission" date="2020-04" db="EMBL/GenBank/DDBJ databases">
        <authorList>
            <person name="De Canck E."/>
        </authorList>
    </citation>
    <scope>NUCLEOTIDE SEQUENCE [LARGE SCALE GENOMIC DNA]</scope>
    <source>
        <strain evidence="7 8">LMG 27174</strain>
    </source>
</reference>
<protein>
    <submittedName>
        <fullName evidence="7">4-cresol dehydrogenase [hydroxylating] flavoprotein subunit</fullName>
        <ecNumber evidence="7">1.17.9.1</ecNumber>
    </submittedName>
</protein>
<dbReference type="InterPro" id="IPR016164">
    <property type="entry name" value="FAD-linked_Oxase-like_C"/>
</dbReference>
<evidence type="ECO:0000259" key="6">
    <source>
        <dbReference type="PROSITE" id="PS51387"/>
    </source>
</evidence>
<dbReference type="InterPro" id="IPR016170">
    <property type="entry name" value="Cytok_DH_C_sf"/>
</dbReference>
<dbReference type="InterPro" id="IPR016166">
    <property type="entry name" value="FAD-bd_PCMH"/>
</dbReference>
<keyword evidence="3" id="KW-0274">FAD</keyword>
<dbReference type="PROSITE" id="PS51387">
    <property type="entry name" value="FAD_PCMH"/>
    <property type="match status" value="1"/>
</dbReference>